<dbReference type="Pfam" id="PF12143">
    <property type="entry name" value="PPO1_KFDV"/>
    <property type="match status" value="1"/>
</dbReference>
<keyword evidence="7" id="KW-1015">Disulfide bond</keyword>
<reference evidence="9" key="1">
    <citation type="submission" date="2014-09" db="EMBL/GenBank/DDBJ databases">
        <authorList>
            <person name="Magalhaes I.L.F."/>
            <person name="Oliveira U."/>
            <person name="Santos F.R."/>
            <person name="Vidigal T.H.D.A."/>
            <person name="Brescovit A.D."/>
            <person name="Santos A.J."/>
        </authorList>
    </citation>
    <scope>NUCLEOTIDE SEQUENCE</scope>
    <source>
        <tissue evidence="9">Shoot tissue taken approximately 20 cm above the soil surface</tissue>
    </source>
</reference>
<keyword evidence="5" id="KW-0560">Oxidoreductase</keyword>
<accession>A0A0A9H6D8</accession>
<keyword evidence="6" id="KW-0186">Copper</keyword>
<evidence type="ECO:0000256" key="5">
    <source>
        <dbReference type="ARBA" id="ARBA00023002"/>
    </source>
</evidence>
<evidence type="ECO:0000259" key="8">
    <source>
        <dbReference type="PROSITE" id="PS00498"/>
    </source>
</evidence>
<evidence type="ECO:0000256" key="7">
    <source>
        <dbReference type="ARBA" id="ARBA00023157"/>
    </source>
</evidence>
<keyword evidence="4" id="KW-0883">Thioether bond</keyword>
<sequence length="605" mass="66918">MASGSFSSGLIATSATSAPPACPSMLSANKRTVTPRRRCSSLSCRAGAGDIRLDRRDVLAGLTGIAAGGLGAYPYLAIAAAEKADTDNNLGLCSRGDEVRDTELKCQPGGAEPCPLPSPTVVDFTPPSGPMRFRQPAHRADPSLVDKYRLAVEKMKALPDSDPRSFASQAAIHQAYCDGYYRYDPSRTADAPFDVHFSWIFAPWHRMYMYFYERILGSLIGDDTFALPYWNWDAPAGMGLPAIFKDPFVNDQRANTLYDPNRNPAHVDAFVVLDYSKDENCPPIPFDPRPVPPEQYNRIVKDNLCTLYNQMIRQGRGARCFLGEKFCTRYPDTQKAGTAGKLESMAHTAVHIWTGDPASCLTGHDGKSHCNADMGFLGASGRDPVFYSHHANVDRLWHLWTTELGGKSFEDPEWLDTSFVFYDEKPQLVRIKVRDVLDPAALRYRYEEREPLEWRSSRPTVRQAPAAARSLVPSTPVFPVTLTEGRNVEVPNVARPRREKGKLEVLVFDSIEFNPAEHAKFDVAINVPPELAGGVGPQWVEYAGSFASLPRHSSTTRMEARLELPVEDVLDDMEVGEGVPVNVVLVPRTPGITIKTQPKIVVTDC</sequence>
<reference evidence="9" key="2">
    <citation type="journal article" date="2015" name="Data Brief">
        <title>Shoot transcriptome of the giant reed, Arundo donax.</title>
        <authorList>
            <person name="Barrero R.A."/>
            <person name="Guerrero F.D."/>
            <person name="Moolhuijzen P."/>
            <person name="Goolsby J.A."/>
            <person name="Tidwell J."/>
            <person name="Bellgard S.E."/>
            <person name="Bellgard M.I."/>
        </authorList>
    </citation>
    <scope>NUCLEOTIDE SEQUENCE</scope>
    <source>
        <tissue evidence="9">Shoot tissue taken approximately 20 cm above the soil surface</tissue>
    </source>
</reference>
<evidence type="ECO:0000256" key="3">
    <source>
        <dbReference type="ARBA" id="ARBA00022723"/>
    </source>
</evidence>
<dbReference type="GO" id="GO:0046872">
    <property type="term" value="F:metal ion binding"/>
    <property type="evidence" value="ECO:0007669"/>
    <property type="project" value="UniProtKB-KW"/>
</dbReference>
<dbReference type="AlphaFoldDB" id="A0A0A9H6D8"/>
<name>A0A0A9H6D8_ARUDO</name>
<evidence type="ECO:0000256" key="4">
    <source>
        <dbReference type="ARBA" id="ARBA00022784"/>
    </source>
</evidence>
<proteinExistence type="inferred from homology"/>
<dbReference type="InterPro" id="IPR022740">
    <property type="entry name" value="Polyphenol_oxidase_C"/>
</dbReference>
<feature type="domain" description="Tyrosinase copper-binding" evidence="8">
    <location>
        <begin position="383"/>
        <end position="394"/>
    </location>
</feature>
<dbReference type="SUPFAM" id="SSF48056">
    <property type="entry name" value="Di-copper centre-containing domain"/>
    <property type="match status" value="1"/>
</dbReference>
<organism evidence="9">
    <name type="scientific">Arundo donax</name>
    <name type="common">Giant reed</name>
    <name type="synonym">Donax arundinaceus</name>
    <dbReference type="NCBI Taxonomy" id="35708"/>
    <lineage>
        <taxon>Eukaryota</taxon>
        <taxon>Viridiplantae</taxon>
        <taxon>Streptophyta</taxon>
        <taxon>Embryophyta</taxon>
        <taxon>Tracheophyta</taxon>
        <taxon>Spermatophyta</taxon>
        <taxon>Magnoliopsida</taxon>
        <taxon>Liliopsida</taxon>
        <taxon>Poales</taxon>
        <taxon>Poaceae</taxon>
        <taxon>PACMAD clade</taxon>
        <taxon>Arundinoideae</taxon>
        <taxon>Arundineae</taxon>
        <taxon>Arundo</taxon>
    </lineage>
</organism>
<evidence type="ECO:0000256" key="1">
    <source>
        <dbReference type="ARBA" id="ARBA00001973"/>
    </source>
</evidence>
<comment type="similarity">
    <text evidence="2">Belongs to the tyrosinase family.</text>
</comment>
<dbReference type="InterPro" id="IPR002227">
    <property type="entry name" value="Tyrosinase_Cu-bd"/>
</dbReference>
<keyword evidence="3" id="KW-0479">Metal-binding</keyword>
<dbReference type="PANTHER" id="PTHR11474">
    <property type="entry name" value="TYROSINASE FAMILY MEMBER"/>
    <property type="match status" value="1"/>
</dbReference>
<comment type="cofactor">
    <cofactor evidence="1">
        <name>Cu(2+)</name>
        <dbReference type="ChEBI" id="CHEBI:29036"/>
    </cofactor>
</comment>
<dbReference type="PROSITE" id="PS00498">
    <property type="entry name" value="TYROSINASE_2"/>
    <property type="match status" value="1"/>
</dbReference>
<evidence type="ECO:0000313" key="9">
    <source>
        <dbReference type="EMBL" id="JAE28448.1"/>
    </source>
</evidence>
<dbReference type="Gene3D" id="1.10.1280.10">
    <property type="entry name" value="Di-copper center containing domain from catechol oxidase"/>
    <property type="match status" value="1"/>
</dbReference>
<dbReference type="InterPro" id="IPR050316">
    <property type="entry name" value="Tyrosinase/Hemocyanin"/>
</dbReference>
<dbReference type="GO" id="GO:0004097">
    <property type="term" value="F:catechol oxidase activity"/>
    <property type="evidence" value="ECO:0007669"/>
    <property type="project" value="InterPro"/>
</dbReference>
<dbReference type="InterPro" id="IPR008922">
    <property type="entry name" value="Di-copper_centre_dom_sf"/>
</dbReference>
<protein>
    <recommendedName>
        <fullName evidence="8">Tyrosinase copper-binding domain-containing protein</fullName>
    </recommendedName>
</protein>
<evidence type="ECO:0000256" key="2">
    <source>
        <dbReference type="ARBA" id="ARBA00009928"/>
    </source>
</evidence>
<dbReference type="PANTHER" id="PTHR11474:SF117">
    <property type="entry name" value="POLYPHENOL OXIDASE CHLOROPLASTIC"/>
    <property type="match status" value="1"/>
</dbReference>
<dbReference type="Pfam" id="PF00264">
    <property type="entry name" value="Tyrosinase"/>
    <property type="match status" value="1"/>
</dbReference>
<dbReference type="InterPro" id="IPR022739">
    <property type="entry name" value="Polyphenol_oxidase_cen"/>
</dbReference>
<dbReference type="EMBL" id="GBRH01169448">
    <property type="protein sequence ID" value="JAE28448.1"/>
    <property type="molecule type" value="Transcribed_RNA"/>
</dbReference>
<dbReference type="PRINTS" id="PR00092">
    <property type="entry name" value="TYROSINASE"/>
</dbReference>
<evidence type="ECO:0000256" key="6">
    <source>
        <dbReference type="ARBA" id="ARBA00023008"/>
    </source>
</evidence>
<dbReference type="Pfam" id="PF12142">
    <property type="entry name" value="PPO1_DWL"/>
    <property type="match status" value="1"/>
</dbReference>